<gene>
    <name evidence="2" type="ORF">EVA_13276</name>
</gene>
<feature type="compositionally biased region" description="Basic residues" evidence="1">
    <location>
        <begin position="49"/>
        <end position="60"/>
    </location>
</feature>
<organism evidence="2">
    <name type="scientific">gut metagenome</name>
    <dbReference type="NCBI Taxonomy" id="749906"/>
    <lineage>
        <taxon>unclassified sequences</taxon>
        <taxon>metagenomes</taxon>
        <taxon>organismal metagenomes</taxon>
    </lineage>
</organism>
<name>J9GGV9_9ZZZZ</name>
<sequence>MPDRSQSVQPHHSLPATVPGTSVKQDPPSRSGLDSVSVSASHNAPARSSGKRPAAKTLRK</sequence>
<reference evidence="2" key="1">
    <citation type="journal article" date="2012" name="PLoS ONE">
        <title>Gene sets for utilization of primary and secondary nutrition supplies in the distal gut of endangered iberian lynx.</title>
        <authorList>
            <person name="Alcaide M."/>
            <person name="Messina E."/>
            <person name="Richter M."/>
            <person name="Bargiela R."/>
            <person name="Peplies J."/>
            <person name="Huws S.A."/>
            <person name="Newbold C.J."/>
            <person name="Golyshin P.N."/>
            <person name="Simon M.A."/>
            <person name="Lopez G."/>
            <person name="Yakimov M.M."/>
            <person name="Ferrer M."/>
        </authorList>
    </citation>
    <scope>NUCLEOTIDE SEQUENCE</scope>
</reference>
<dbReference type="EMBL" id="AMCI01004183">
    <property type="protein sequence ID" value="EJW98619.1"/>
    <property type="molecule type" value="Genomic_DNA"/>
</dbReference>
<dbReference type="AlphaFoldDB" id="J9GGV9"/>
<comment type="caution">
    <text evidence="2">The sequence shown here is derived from an EMBL/GenBank/DDBJ whole genome shotgun (WGS) entry which is preliminary data.</text>
</comment>
<protein>
    <submittedName>
        <fullName evidence="2">Uncharacterized protein</fullName>
    </submittedName>
</protein>
<feature type="region of interest" description="Disordered" evidence="1">
    <location>
        <begin position="1"/>
        <end position="60"/>
    </location>
</feature>
<evidence type="ECO:0000313" key="2">
    <source>
        <dbReference type="EMBL" id="EJW98619.1"/>
    </source>
</evidence>
<feature type="compositionally biased region" description="Polar residues" evidence="1">
    <location>
        <begin position="1"/>
        <end position="10"/>
    </location>
</feature>
<proteinExistence type="predicted"/>
<feature type="compositionally biased region" description="Polar residues" evidence="1">
    <location>
        <begin position="32"/>
        <end position="42"/>
    </location>
</feature>
<evidence type="ECO:0000256" key="1">
    <source>
        <dbReference type="SAM" id="MobiDB-lite"/>
    </source>
</evidence>
<accession>J9GGV9</accession>